<dbReference type="STRING" id="1640674.SAMN05216323_108513"/>
<dbReference type="PROSITE" id="PS51257">
    <property type="entry name" value="PROKAR_LIPOPROTEIN"/>
    <property type="match status" value="1"/>
</dbReference>
<evidence type="ECO:0000313" key="2">
    <source>
        <dbReference type="EMBL" id="SDD10816.1"/>
    </source>
</evidence>
<proteinExistence type="predicted"/>
<name>A0A1G6S3R6_9BACT</name>
<accession>A0A1G6S3R6</accession>
<evidence type="ECO:0000313" key="3">
    <source>
        <dbReference type="Proteomes" id="UP000199452"/>
    </source>
</evidence>
<keyword evidence="1" id="KW-0732">Signal</keyword>
<evidence type="ECO:0000256" key="1">
    <source>
        <dbReference type="SAM" id="SignalP"/>
    </source>
</evidence>
<dbReference type="RefSeq" id="WP_092440683.1">
    <property type="nucleotide sequence ID" value="NZ_FMYP01000085.1"/>
</dbReference>
<feature type="signal peptide" evidence="1">
    <location>
        <begin position="1"/>
        <end position="19"/>
    </location>
</feature>
<dbReference type="OrthoDB" id="1029779at2"/>
<dbReference type="EMBL" id="FMYP01000085">
    <property type="protein sequence ID" value="SDD10816.1"/>
    <property type="molecule type" value="Genomic_DNA"/>
</dbReference>
<gene>
    <name evidence="2" type="ORF">SAMN05216323_108513</name>
</gene>
<reference evidence="2 3" key="1">
    <citation type="submission" date="2016-09" db="EMBL/GenBank/DDBJ databases">
        <authorList>
            <person name="Capua I."/>
            <person name="De Benedictis P."/>
            <person name="Joannis T."/>
            <person name="Lombin L.H."/>
            <person name="Cattoli G."/>
        </authorList>
    </citation>
    <scope>NUCLEOTIDE SEQUENCE [LARGE SCALE GENOMIC DNA]</scope>
    <source>
        <strain evidence="2 3">A7P-90m</strain>
    </source>
</reference>
<keyword evidence="3" id="KW-1185">Reference proteome</keyword>
<sequence length="110" mass="12000">MKKILFIVAIGLAFLTSCTGVKTVATGLENETFLEFLGNPSNYKGGVDVNVDDKITFKAEVNKDHADRPKGSVYAISTGTHTVTVSYNSKVVYKKQIFVSAQETKKILLP</sequence>
<dbReference type="Proteomes" id="UP000199452">
    <property type="component" value="Unassembled WGS sequence"/>
</dbReference>
<organism evidence="2 3">
    <name type="scientific">Williamwhitmania taraxaci</name>
    <dbReference type="NCBI Taxonomy" id="1640674"/>
    <lineage>
        <taxon>Bacteria</taxon>
        <taxon>Pseudomonadati</taxon>
        <taxon>Bacteroidota</taxon>
        <taxon>Bacteroidia</taxon>
        <taxon>Bacteroidales</taxon>
        <taxon>Williamwhitmaniaceae</taxon>
        <taxon>Williamwhitmania</taxon>
    </lineage>
</organism>
<evidence type="ECO:0008006" key="4">
    <source>
        <dbReference type="Google" id="ProtNLM"/>
    </source>
</evidence>
<feature type="chain" id="PRO_5011723871" description="Lipoprotein" evidence="1">
    <location>
        <begin position="20"/>
        <end position="110"/>
    </location>
</feature>
<protein>
    <recommendedName>
        <fullName evidence="4">Lipoprotein</fullName>
    </recommendedName>
</protein>
<dbReference type="AlphaFoldDB" id="A0A1G6S3R6"/>